<evidence type="ECO:0000256" key="2">
    <source>
        <dbReference type="ARBA" id="ARBA00022840"/>
    </source>
</evidence>
<dbReference type="GO" id="GO:0004674">
    <property type="term" value="F:protein serine/threonine kinase activity"/>
    <property type="evidence" value="ECO:0007669"/>
    <property type="project" value="UniProtKB-KW"/>
</dbReference>
<evidence type="ECO:0000313" key="6">
    <source>
        <dbReference type="Proteomes" id="UP000034883"/>
    </source>
</evidence>
<dbReference type="SMART" id="SM00028">
    <property type="entry name" value="TPR"/>
    <property type="match status" value="3"/>
</dbReference>
<dbReference type="InterPro" id="IPR019734">
    <property type="entry name" value="TPR_rpt"/>
</dbReference>
<dbReference type="Proteomes" id="UP000034883">
    <property type="component" value="Chromosome"/>
</dbReference>
<keyword evidence="1 3" id="KW-0547">Nucleotide-binding</keyword>
<evidence type="ECO:0000256" key="1">
    <source>
        <dbReference type="ARBA" id="ARBA00022741"/>
    </source>
</evidence>
<keyword evidence="5" id="KW-0808">Transferase</keyword>
<dbReference type="CDD" id="cd14014">
    <property type="entry name" value="STKc_PknB_like"/>
    <property type="match status" value="1"/>
</dbReference>
<organism evidence="5 6">
    <name type="scientific">Sandaracinus amylolyticus</name>
    <dbReference type="NCBI Taxonomy" id="927083"/>
    <lineage>
        <taxon>Bacteria</taxon>
        <taxon>Pseudomonadati</taxon>
        <taxon>Myxococcota</taxon>
        <taxon>Polyangia</taxon>
        <taxon>Polyangiales</taxon>
        <taxon>Sandaracinaceae</taxon>
        <taxon>Sandaracinus</taxon>
    </lineage>
</organism>
<dbReference type="InterPro" id="IPR017441">
    <property type="entry name" value="Protein_kinase_ATP_BS"/>
</dbReference>
<dbReference type="InterPro" id="IPR008271">
    <property type="entry name" value="Ser/Thr_kinase_AS"/>
</dbReference>
<dbReference type="PROSITE" id="PS50011">
    <property type="entry name" value="PROTEIN_KINASE_DOM"/>
    <property type="match status" value="1"/>
</dbReference>
<dbReference type="RefSeq" id="WP_053238514.1">
    <property type="nucleotide sequence ID" value="NZ_CP011125.1"/>
</dbReference>
<dbReference type="InterPro" id="IPR011009">
    <property type="entry name" value="Kinase-like_dom_sf"/>
</dbReference>
<keyword evidence="6" id="KW-1185">Reference proteome</keyword>
<keyword evidence="2 3" id="KW-0067">ATP-binding</keyword>
<dbReference type="InterPro" id="IPR000719">
    <property type="entry name" value="Prot_kinase_dom"/>
</dbReference>
<dbReference type="Pfam" id="PF00069">
    <property type="entry name" value="Pkinase"/>
    <property type="match status" value="1"/>
</dbReference>
<keyword evidence="5" id="KW-0418">Kinase</keyword>
<accession>A0A0F6WAR2</accession>
<dbReference type="PANTHER" id="PTHR16305:SF28">
    <property type="entry name" value="GUANYLATE CYCLASE DOMAIN-CONTAINING PROTEIN"/>
    <property type="match status" value="1"/>
</dbReference>
<dbReference type="GO" id="GO:0005737">
    <property type="term" value="C:cytoplasm"/>
    <property type="evidence" value="ECO:0007669"/>
    <property type="project" value="TreeGrafter"/>
</dbReference>
<protein>
    <submittedName>
        <fullName evidence="5">Putative serine/threonine protein kinase</fullName>
    </submittedName>
</protein>
<dbReference type="Gene3D" id="1.25.40.10">
    <property type="entry name" value="Tetratricopeptide repeat domain"/>
    <property type="match status" value="2"/>
</dbReference>
<dbReference type="STRING" id="927083.DB32_008820"/>
<sequence>MSDAPKTRIQRGRRVDTIGPYRLVSVLGSGGFGTVYAGEAPDGTKVALKVLSEHMRTDELLQRFEREGDIRIEHPNVVRVIDAGRADDGTPWIAFELLEGEPLNDRLRKAPLPAAEVIDLGLQICAGLSAAHARGVVHRDLKPGNVFVRNDGRVTVLDFGIARGGELARDQQLTMAGSVVGTPGFLAPEQARGETDVDTRADLWALGVILYEALSGISPFRRETAVATILAVVLEEAAPLASKAPPLPPGLAEVVHRCLEKRLDQRWSSADAIARALREIDVHARPTILAEIETASPQDEQRVMALVLAEGIVDQAALERAIAHWGGELIPMLGGRAIGVFGRTTWEGDETVRAVSAALEARDAVRWIAVASGRATGAGTTISGDAVRAVERACAAQLPGVALDLTASRTVGSLFEMRRAEGALLEVPRGARRRETFVPGAQAREVPLLGREAELAQLEGALASALEEPRATVAWIVGPPGIGKTRLRQELERRLRARVPRPVVLVGRAESHRRDAAYHVIGHALRSAPGLADALSRAEVGVALRREAIERFCAVWLDAEPHVVGEHAEVVCELLGVPWEAPSEGRRSDPQVRADRLRIALGDLLLAIAEREPLAIVLDDLQWSDDASLALLADLCARAADRPLLVAMAARSERVERERDRFAGADVVRVEPRGLRAAHVGHVARAIAGREVDERVVRAIADRTGGNPFFVEQIVGELVEKEMLDSPPASLPIPLHVEGAVQSRLDHLPPAEKHLCKVASVLSGFGGGARAFGASALEALGVTDAAPLLVSLVRRGLLATRASDREPSGITRDEAISGVRRAIAESGSRTEREHQFKSALVADVAYRMNSERARRDLHRRAAAYLASDPGVEREEIARHHELGGAPEEAALAYVQAVRVAQRRGDSQSVLRLSERALALGGEGALAFELHLARAEALSFLGRRDEQGKELEAALDRARTPAERARALTERTGLLATLGRNDEGAFVGEDAVRTARDVGDPDLLATALVRLGWVLLYAGRIHEAMSAIGEAARMIDQVGPETAALIAAWKAQLATARGDLGQRKIAYEQAIARYKQIGDLRRAASAETNLADTLNRIGSYEAAETALRAALETCRRVGNRVVEGFALANLGYALGKLERTDEALAALDDAERIGAQAQQSRLVLAVRLYRARTLLGHRDPDEVVALAEQVADQARRAGTLPWSVTALALASQARLLSGDVKDALALSTRAMSLRDEIGAMEEDESEVFLAHARALIANGRDTDAREILTIGITRLEFLAGRIADADWRARFLTDVPANRALIELVSSG</sequence>
<dbReference type="PROSITE" id="PS00108">
    <property type="entry name" value="PROTEIN_KINASE_ST"/>
    <property type="match status" value="1"/>
</dbReference>
<dbReference type="Gene3D" id="3.30.200.20">
    <property type="entry name" value="Phosphorylase Kinase, domain 1"/>
    <property type="match status" value="1"/>
</dbReference>
<name>A0A0F6WAR2_9BACT</name>
<dbReference type="Pfam" id="PF13424">
    <property type="entry name" value="TPR_12"/>
    <property type="match status" value="1"/>
</dbReference>
<reference evidence="5" key="1">
    <citation type="submission" date="2015-03" db="EMBL/GenBank/DDBJ databases">
        <title>Genome assembly of Sandaracinus amylolyticus DSM 53668.</title>
        <authorList>
            <person name="Sharma G."/>
            <person name="Subramanian S."/>
        </authorList>
    </citation>
    <scope>NUCLEOTIDE SEQUENCE [LARGE SCALE GENOMIC DNA]</scope>
    <source>
        <strain evidence="5">DSM 53668</strain>
    </source>
</reference>
<dbReference type="PROSITE" id="PS00107">
    <property type="entry name" value="PROTEIN_KINASE_ATP"/>
    <property type="match status" value="1"/>
</dbReference>
<dbReference type="Gene3D" id="1.10.510.10">
    <property type="entry name" value="Transferase(Phosphotransferase) domain 1"/>
    <property type="match status" value="1"/>
</dbReference>
<dbReference type="InterPro" id="IPR027417">
    <property type="entry name" value="P-loop_NTPase"/>
</dbReference>
<feature type="domain" description="Protein kinase" evidence="4">
    <location>
        <begin position="21"/>
        <end position="288"/>
    </location>
</feature>
<dbReference type="SUPFAM" id="SSF48452">
    <property type="entry name" value="TPR-like"/>
    <property type="match status" value="2"/>
</dbReference>
<dbReference type="InterPro" id="IPR011990">
    <property type="entry name" value="TPR-like_helical_dom_sf"/>
</dbReference>
<dbReference type="KEGG" id="samy:DB32_008820"/>
<evidence type="ECO:0000313" key="5">
    <source>
        <dbReference type="EMBL" id="AKF11671.1"/>
    </source>
</evidence>
<dbReference type="Gene3D" id="3.40.50.300">
    <property type="entry name" value="P-loop containing nucleotide triphosphate hydrolases"/>
    <property type="match status" value="1"/>
</dbReference>
<dbReference type="InterPro" id="IPR041664">
    <property type="entry name" value="AAA_16"/>
</dbReference>
<feature type="binding site" evidence="3">
    <location>
        <position position="49"/>
    </location>
    <ligand>
        <name>ATP</name>
        <dbReference type="ChEBI" id="CHEBI:30616"/>
    </ligand>
</feature>
<evidence type="ECO:0000256" key="3">
    <source>
        <dbReference type="PROSITE-ProRule" id="PRU10141"/>
    </source>
</evidence>
<evidence type="ECO:0000259" key="4">
    <source>
        <dbReference type="PROSITE" id="PS50011"/>
    </source>
</evidence>
<dbReference type="SUPFAM" id="SSF52540">
    <property type="entry name" value="P-loop containing nucleoside triphosphate hydrolases"/>
    <property type="match status" value="1"/>
</dbReference>
<dbReference type="SMART" id="SM00220">
    <property type="entry name" value="S_TKc"/>
    <property type="match status" value="1"/>
</dbReference>
<gene>
    <name evidence="5" type="ORF">DB32_008820</name>
</gene>
<dbReference type="Pfam" id="PF13191">
    <property type="entry name" value="AAA_16"/>
    <property type="match status" value="1"/>
</dbReference>
<dbReference type="GO" id="GO:0004016">
    <property type="term" value="F:adenylate cyclase activity"/>
    <property type="evidence" value="ECO:0007669"/>
    <property type="project" value="TreeGrafter"/>
</dbReference>
<proteinExistence type="predicted"/>
<dbReference type="GO" id="GO:0005524">
    <property type="term" value="F:ATP binding"/>
    <property type="evidence" value="ECO:0007669"/>
    <property type="project" value="UniProtKB-UniRule"/>
</dbReference>
<dbReference type="PANTHER" id="PTHR16305">
    <property type="entry name" value="TESTICULAR SOLUBLE ADENYLYL CYCLASE"/>
    <property type="match status" value="1"/>
</dbReference>
<dbReference type="SUPFAM" id="SSF56112">
    <property type="entry name" value="Protein kinase-like (PK-like)"/>
    <property type="match status" value="1"/>
</dbReference>
<dbReference type="EMBL" id="CP011125">
    <property type="protein sequence ID" value="AKF11671.1"/>
    <property type="molecule type" value="Genomic_DNA"/>
</dbReference>
<keyword evidence="5" id="KW-0723">Serine/threonine-protein kinase</keyword>